<feature type="region of interest" description="Disordered" evidence="1">
    <location>
        <begin position="1673"/>
        <end position="1698"/>
    </location>
</feature>
<dbReference type="InterPro" id="IPR000008">
    <property type="entry name" value="C2_dom"/>
</dbReference>
<sequence>MDSLSVYGSEKELSKLKKKKKSKKIGKSKAAREVLVHGSLPPQVEGHIRCFVVVRLNKPSWKIGKPPENVFLRSMWWGETAESAAIFSPSENKILARYPVRSGPKQMASYLTDAGTLHIDVLRGADMSVIGKIQVYGLSSLASGKSLVGPYPIFSSKSEIIGHVDVKVSMQALHMFEDSGSSAMPTTDLDNTEQSELRVSREKINPKLGTPSAFSSLISHPQGTSSTENVDKLTELNSKSELERSAPTDKPPMSESDDLISNLIQKGQRLRSAMISSTIDSAPSNIKAGAEASLPSIPLASDHREYLEAVKQSQRSGRRPHPGPQVCGPGSGKSCVEESLLFVHINGALKKKAVYLSDSGSISSIYEELSDPEDPAHDQEILDLLFYRKSTAQCFSAEKTEGVDKTLCQQTISCQQAPDVKKRTEEPEQDSQVPRAEAASVCSSVCDQPGNVRPPSRCSTASPRVCLSPAPSLTGNQSDSGGSRVSFDMTASDDEDTRSAAEGLSVEQLTLLARVSVARVHIDKLNLKERPSTPVEKKTYKGRPPPVKTSKYGTYFVEYQFPVVAASRDQTERNTTATETVRAVSKKVEKSGGVTWNHHTVFPVYFDDNSIEKWWNSMLVLKIHHREPSSRTATLIGSCSLQMKQLLQSLTFGLDLALPVAKHQKRGSVSRKRRRRRADIIGELKLNIQLDSDSPSFATALRELQINKARKQHPLLKPKPETPLDGRQVIADDGQANTSLMLHMLLQVTGGRQLCSSAQSQGISAGSMLSSYAVCRIFWSGDKLQSETCWSTSTPDYRINESIPLHLTKDILSNMCNNYMVVEVWEKRSMNKKDQLLGYAKLPLNTFYMSYKEPRIASVLMKSQYPVIAVDSYLPVTNPLTGRCMGEVKALLAMGTQEQVMSLQTLKVVALATQPDDRLPSHNTPQKHPADRLLHVRPEKEGQLLDADSQEHRFDVKIVAVRDLDLGDAIYQGEADCYVQYHFPTQHNVSDDLIMKAYRSPTTLCTTNVTFDDHRSHLITLSQESNLQRLVSAVVGVTHGTALPFELWCRFYYPNTRDQLMFRGLFPVAKLLGLITMNSGSDTVSCQSYSLPLTPVGYDNTQQLHSAGVLAISIRHTKKVHYQSASQQHVGPSYGLHNLGEVTLSVCVNSVTGLQSAAMALAKKHQCLDYYSTVGVNFYVKLMLSFQSKSEVRVSDTEPRVFYLEEFGFRSHFPLPLLIDNNTSLAQCLNSGYLIAEVWHQSLKDPVLDDCPGIPPSSDIQLGVVSVPLANLLTHKTGIRGWYPVNPPPELYTITQSQDPMLGALNIQARLSGSQDISSVVEAASKMGYQVDRAGVDATDVVIDELTEVDFEIDWFSIPASLVLKSEYDDLPIDSVCYLKTSFYNNDVAYSTALRLTDKGDNFECRCNVRFKYLQTVSTSFLWYLFDQNLELELWLCTQRDSLSEEITPSSSDRYLGTAYIPLEHLCKHRACALSDVYPLYKPCTKRMGRSLLQAHVSRRPQKDPQHHQQMQVQRVIATDEAPAPQLEDLNTSDQSEEGSLDENTIETMISIEEANRLTIGLSPGTRLHVTYSLAGKEHMTPGVEATNRPCWMYEKCVRFHLPSIHQSKHLVMKLWSKCEEKGSQVIGFTTIDLRPLLAGMSYLSGWYNIVDFTGLCQGQIKCGIQPLTSFKSGQRSYETSPAQNPQIPRERVRRGSPTRYSTAASYTEYPSHVAKVHGAAGAIRRQHSQFFLYSTLEEAAGRARCYY</sequence>
<gene>
    <name evidence="3" type="ORF">EB796_016345</name>
</gene>
<feature type="compositionally biased region" description="Basic and acidic residues" evidence="1">
    <location>
        <begin position="195"/>
        <end position="205"/>
    </location>
</feature>
<evidence type="ECO:0000313" key="4">
    <source>
        <dbReference type="Proteomes" id="UP000593567"/>
    </source>
</evidence>
<dbReference type="Pfam" id="PF25339">
    <property type="entry name" value="C2_C2CD3_N"/>
    <property type="match status" value="1"/>
</dbReference>
<feature type="domain" description="C2" evidence="2">
    <location>
        <begin position="1529"/>
        <end position="1648"/>
    </location>
</feature>
<dbReference type="PANTHER" id="PTHR21254:SF1">
    <property type="entry name" value="C2 DOMAIN-CONTAINING PROTEIN 3"/>
    <property type="match status" value="1"/>
</dbReference>
<evidence type="ECO:0000313" key="3">
    <source>
        <dbReference type="EMBL" id="KAF6025346.1"/>
    </source>
</evidence>
<dbReference type="OrthoDB" id="79771at2759"/>
<dbReference type="EMBL" id="VXIV02002469">
    <property type="protein sequence ID" value="KAF6025346.1"/>
    <property type="molecule type" value="Genomic_DNA"/>
</dbReference>
<organism evidence="3 4">
    <name type="scientific">Bugula neritina</name>
    <name type="common">Brown bryozoan</name>
    <name type="synonym">Sertularia neritina</name>
    <dbReference type="NCBI Taxonomy" id="10212"/>
    <lineage>
        <taxon>Eukaryota</taxon>
        <taxon>Metazoa</taxon>
        <taxon>Spiralia</taxon>
        <taxon>Lophotrochozoa</taxon>
        <taxon>Bryozoa</taxon>
        <taxon>Gymnolaemata</taxon>
        <taxon>Cheilostomatida</taxon>
        <taxon>Flustrina</taxon>
        <taxon>Buguloidea</taxon>
        <taxon>Bugulidae</taxon>
        <taxon>Bugula</taxon>
    </lineage>
</organism>
<feature type="compositionally biased region" description="Polar residues" evidence="1">
    <location>
        <begin position="179"/>
        <end position="194"/>
    </location>
</feature>
<feature type="compositionally biased region" description="Polar residues" evidence="1">
    <location>
        <begin position="212"/>
        <end position="228"/>
    </location>
</feature>
<feature type="compositionally biased region" description="Polar residues" evidence="1">
    <location>
        <begin position="471"/>
        <end position="483"/>
    </location>
</feature>
<feature type="region of interest" description="Disordered" evidence="1">
    <location>
        <begin position="179"/>
        <end position="257"/>
    </location>
</feature>
<evidence type="ECO:0000256" key="1">
    <source>
        <dbReference type="SAM" id="MobiDB-lite"/>
    </source>
</evidence>
<protein>
    <submittedName>
        <fullName evidence="3">C2CD3</fullName>
    </submittedName>
</protein>
<reference evidence="3" key="1">
    <citation type="submission" date="2020-06" db="EMBL/GenBank/DDBJ databases">
        <title>Draft genome of Bugula neritina, a colonial animal packing powerful symbionts and potential medicines.</title>
        <authorList>
            <person name="Rayko M."/>
        </authorList>
    </citation>
    <scope>NUCLEOTIDE SEQUENCE [LARGE SCALE GENOMIC DNA]</scope>
    <source>
        <strain evidence="3">Kwan_BN1</strain>
    </source>
</reference>
<proteinExistence type="predicted"/>
<dbReference type="InterPro" id="IPR057537">
    <property type="entry name" value="C2_C2CD3_N"/>
</dbReference>
<dbReference type="GO" id="GO:0071539">
    <property type="term" value="P:protein localization to centrosome"/>
    <property type="evidence" value="ECO:0007669"/>
    <property type="project" value="TreeGrafter"/>
</dbReference>
<dbReference type="PROSITE" id="PS50004">
    <property type="entry name" value="C2"/>
    <property type="match status" value="2"/>
</dbReference>
<dbReference type="Pfam" id="PF00168">
    <property type="entry name" value="C2"/>
    <property type="match status" value="2"/>
</dbReference>
<dbReference type="GO" id="GO:0060271">
    <property type="term" value="P:cilium assembly"/>
    <property type="evidence" value="ECO:0007669"/>
    <property type="project" value="TreeGrafter"/>
</dbReference>
<feature type="region of interest" description="Disordered" evidence="1">
    <location>
        <begin position="308"/>
        <end position="330"/>
    </location>
</feature>
<keyword evidence="4" id="KW-1185">Reference proteome</keyword>
<dbReference type="GO" id="GO:0034451">
    <property type="term" value="C:centriolar satellite"/>
    <property type="evidence" value="ECO:0007669"/>
    <property type="project" value="TreeGrafter"/>
</dbReference>
<name>A0A7J7JIJ7_BUGNE</name>
<feature type="compositionally biased region" description="Polar residues" evidence="1">
    <location>
        <begin position="1673"/>
        <end position="1687"/>
    </location>
</feature>
<dbReference type="GO" id="GO:0005814">
    <property type="term" value="C:centriole"/>
    <property type="evidence" value="ECO:0007669"/>
    <property type="project" value="TreeGrafter"/>
</dbReference>
<feature type="compositionally biased region" description="Basic and acidic residues" evidence="1">
    <location>
        <begin position="229"/>
        <end position="247"/>
    </location>
</feature>
<feature type="region of interest" description="Disordered" evidence="1">
    <location>
        <begin position="416"/>
        <end position="501"/>
    </location>
</feature>
<dbReference type="InterPro" id="IPR035892">
    <property type="entry name" value="C2_domain_sf"/>
</dbReference>
<dbReference type="PANTHER" id="PTHR21254">
    <property type="entry name" value="C2 DOMAIN-CONTAINING PROTEIN 3"/>
    <property type="match status" value="1"/>
</dbReference>
<dbReference type="SUPFAM" id="SSF49562">
    <property type="entry name" value="C2 domain (Calcium/lipid-binding domain, CaLB)"/>
    <property type="match status" value="2"/>
</dbReference>
<feature type="domain" description="C2" evidence="2">
    <location>
        <begin position="723"/>
        <end position="857"/>
    </location>
</feature>
<evidence type="ECO:0000259" key="2">
    <source>
        <dbReference type="PROSITE" id="PS50004"/>
    </source>
</evidence>
<comment type="caution">
    <text evidence="3">The sequence shown here is derived from an EMBL/GenBank/DDBJ whole genome shotgun (WGS) entry which is preliminary data.</text>
</comment>
<dbReference type="CDD" id="cd00030">
    <property type="entry name" value="C2"/>
    <property type="match status" value="1"/>
</dbReference>
<accession>A0A7J7JIJ7</accession>
<dbReference type="GO" id="GO:0061511">
    <property type="term" value="P:centriole elongation"/>
    <property type="evidence" value="ECO:0007669"/>
    <property type="project" value="TreeGrafter"/>
</dbReference>
<dbReference type="Proteomes" id="UP000593567">
    <property type="component" value="Unassembled WGS sequence"/>
</dbReference>